<feature type="domain" description="CobQ/CobB/MinD/ParA nucleotide binding" evidence="1">
    <location>
        <begin position="22"/>
        <end position="192"/>
    </location>
</feature>
<comment type="caution">
    <text evidence="2">The sequence shown here is derived from an EMBL/GenBank/DDBJ whole genome shotgun (WGS) entry which is preliminary data.</text>
</comment>
<dbReference type="InterPro" id="IPR027417">
    <property type="entry name" value="P-loop_NTPase"/>
</dbReference>
<accession>A0ABW3FB13</accession>
<dbReference type="SUPFAM" id="SSF52540">
    <property type="entry name" value="P-loop containing nucleoside triphosphate hydrolases"/>
    <property type="match status" value="1"/>
</dbReference>
<evidence type="ECO:0000313" key="2">
    <source>
        <dbReference type="EMBL" id="MFD0915430.1"/>
    </source>
</evidence>
<dbReference type="Gene3D" id="3.40.50.300">
    <property type="entry name" value="P-loop containing nucleotide triphosphate hydrolases"/>
    <property type="match status" value="1"/>
</dbReference>
<dbReference type="PANTHER" id="PTHR13696:SF96">
    <property type="entry name" value="COBQ_COBB_MIND_PARA NUCLEOTIDE BINDING DOMAIN-CONTAINING PROTEIN"/>
    <property type="match status" value="1"/>
</dbReference>
<dbReference type="InterPro" id="IPR002586">
    <property type="entry name" value="CobQ/CobB/MinD/ParA_Nub-bd_dom"/>
</dbReference>
<dbReference type="Proteomes" id="UP001597101">
    <property type="component" value="Unassembled WGS sequence"/>
</dbReference>
<dbReference type="EMBL" id="JBHTJV010000002">
    <property type="protein sequence ID" value="MFD0915430.1"/>
    <property type="molecule type" value="Genomic_DNA"/>
</dbReference>
<organism evidence="2 3">
    <name type="scientific">Pseudahrensia aquimaris</name>
    <dbReference type="NCBI Taxonomy" id="744461"/>
    <lineage>
        <taxon>Bacteria</taxon>
        <taxon>Pseudomonadati</taxon>
        <taxon>Pseudomonadota</taxon>
        <taxon>Alphaproteobacteria</taxon>
        <taxon>Hyphomicrobiales</taxon>
        <taxon>Ahrensiaceae</taxon>
        <taxon>Pseudahrensia</taxon>
    </lineage>
</organism>
<dbReference type="PANTHER" id="PTHR13696">
    <property type="entry name" value="P-LOOP CONTAINING NUCLEOSIDE TRIPHOSPHATE HYDROLASE"/>
    <property type="match status" value="1"/>
</dbReference>
<evidence type="ECO:0000259" key="1">
    <source>
        <dbReference type="Pfam" id="PF01656"/>
    </source>
</evidence>
<name>A0ABW3FB13_9HYPH</name>
<protein>
    <submittedName>
        <fullName evidence="2">ParA family protein</fullName>
    </submittedName>
</protein>
<sequence>MQCLIQQLRDRKPDESGFVLGVAGSKGGVGKTTLVTNLAIAYAQFGLRVAIVDCDFDQRSAASWCRRRQERGSSPKITWSTTKLSELRQSSIIRSQAYDVIMVDTAGHANNVIGQLASVVDKLLFPTQSSIFDIERTNLMVHAAQNIEGLDFGVVFNRGRSPSKMRLQAVEEVPKLLDTHLPESVKLHDASAIGFGIGELDYNCSVAKSLREIALEAVDPNQKGIAENE</sequence>
<dbReference type="InterPro" id="IPR050678">
    <property type="entry name" value="DNA_Partitioning_ATPase"/>
</dbReference>
<evidence type="ECO:0000313" key="3">
    <source>
        <dbReference type="Proteomes" id="UP001597101"/>
    </source>
</evidence>
<dbReference type="Pfam" id="PF01656">
    <property type="entry name" value="CbiA"/>
    <property type="match status" value="1"/>
</dbReference>
<dbReference type="CDD" id="cd02042">
    <property type="entry name" value="ParAB_family"/>
    <property type="match status" value="1"/>
</dbReference>
<dbReference type="RefSeq" id="WP_377211272.1">
    <property type="nucleotide sequence ID" value="NZ_JBHTJV010000002.1"/>
</dbReference>
<proteinExistence type="predicted"/>
<gene>
    <name evidence="2" type="ORF">ACFQ14_03320</name>
</gene>
<keyword evidence="3" id="KW-1185">Reference proteome</keyword>
<reference evidence="3" key="1">
    <citation type="journal article" date="2019" name="Int. J. Syst. Evol. Microbiol.">
        <title>The Global Catalogue of Microorganisms (GCM) 10K type strain sequencing project: providing services to taxonomists for standard genome sequencing and annotation.</title>
        <authorList>
            <consortium name="The Broad Institute Genomics Platform"/>
            <consortium name="The Broad Institute Genome Sequencing Center for Infectious Disease"/>
            <person name="Wu L."/>
            <person name="Ma J."/>
        </authorList>
    </citation>
    <scope>NUCLEOTIDE SEQUENCE [LARGE SCALE GENOMIC DNA]</scope>
    <source>
        <strain evidence="3">CCUG 60023</strain>
    </source>
</reference>